<dbReference type="InterPro" id="IPR000859">
    <property type="entry name" value="CUB_dom"/>
</dbReference>
<dbReference type="InterPro" id="IPR009003">
    <property type="entry name" value="Peptidase_S1_PA"/>
</dbReference>
<dbReference type="PANTHER" id="PTHR24251:SF41">
    <property type="entry name" value="DELETED IN MALIGNANT BRAIN TUMORS 1 PROTEIN-LIKE"/>
    <property type="match status" value="1"/>
</dbReference>
<dbReference type="InterPro" id="IPR035914">
    <property type="entry name" value="Sperma_CUB_dom_sf"/>
</dbReference>
<evidence type="ECO:0000256" key="5">
    <source>
        <dbReference type="PROSITE-ProRule" id="PRU00059"/>
    </source>
</evidence>
<dbReference type="FunFam" id="2.60.120.290:FF:000013">
    <property type="entry name" value="Membrane frizzled-related protein"/>
    <property type="match status" value="3"/>
</dbReference>
<dbReference type="GO" id="GO:0006508">
    <property type="term" value="P:proteolysis"/>
    <property type="evidence" value="ECO:0007669"/>
    <property type="project" value="UniProtKB-KW"/>
</dbReference>
<dbReference type="GO" id="GO:0004252">
    <property type="term" value="F:serine-type endopeptidase activity"/>
    <property type="evidence" value="ECO:0007669"/>
    <property type="project" value="InterPro"/>
</dbReference>
<feature type="disulfide bond" evidence="5">
    <location>
        <begin position="990"/>
        <end position="1017"/>
    </location>
</feature>
<evidence type="ECO:0000259" key="8">
    <source>
        <dbReference type="PROSITE" id="PS01180"/>
    </source>
</evidence>
<keyword evidence="1 6" id="KW-0645">Protease</keyword>
<feature type="domain" description="CUB" evidence="8">
    <location>
        <begin position="185"/>
        <end position="299"/>
    </location>
</feature>
<dbReference type="SMART" id="SM00042">
    <property type="entry name" value="CUB"/>
    <property type="match status" value="6"/>
</dbReference>
<dbReference type="SUPFAM" id="SSF50494">
    <property type="entry name" value="Trypsin-like serine proteases"/>
    <property type="match status" value="2"/>
</dbReference>
<evidence type="ECO:0000256" key="2">
    <source>
        <dbReference type="ARBA" id="ARBA00022737"/>
    </source>
</evidence>
<dbReference type="Proteomes" id="UP001295444">
    <property type="component" value="Chromosome 06"/>
</dbReference>
<dbReference type="Pfam" id="PF00089">
    <property type="entry name" value="Trypsin"/>
    <property type="match status" value="2"/>
</dbReference>
<dbReference type="SMART" id="SM00020">
    <property type="entry name" value="Tryp_SPc"/>
    <property type="match status" value="1"/>
</dbReference>
<dbReference type="Gene3D" id="2.40.10.10">
    <property type="entry name" value="Trypsin-like serine proteases"/>
    <property type="match status" value="3"/>
</dbReference>
<feature type="domain" description="Peptidase S1" evidence="9">
    <location>
        <begin position="1133"/>
        <end position="1267"/>
    </location>
</feature>
<dbReference type="Pfam" id="PF00431">
    <property type="entry name" value="CUB"/>
    <property type="match status" value="6"/>
</dbReference>
<dbReference type="CDD" id="cd00190">
    <property type="entry name" value="Tryp_SPc"/>
    <property type="match status" value="1"/>
</dbReference>
<feature type="region of interest" description="Disordered" evidence="7">
    <location>
        <begin position="304"/>
        <end position="328"/>
    </location>
</feature>
<dbReference type="Gene3D" id="2.60.120.290">
    <property type="entry name" value="Spermadhesin, CUB domain"/>
    <property type="match status" value="6"/>
</dbReference>
<feature type="domain" description="CUB" evidence="8">
    <location>
        <begin position="869"/>
        <end position="979"/>
    </location>
</feature>
<dbReference type="PROSITE" id="PS50240">
    <property type="entry name" value="TRYPSIN_DOM"/>
    <property type="match status" value="2"/>
</dbReference>
<evidence type="ECO:0000256" key="1">
    <source>
        <dbReference type="ARBA" id="ARBA00022670"/>
    </source>
</evidence>
<feature type="domain" description="CUB" evidence="8">
    <location>
        <begin position="54"/>
        <end position="174"/>
    </location>
</feature>
<evidence type="ECO:0000313" key="11">
    <source>
        <dbReference type="Proteomes" id="UP001295444"/>
    </source>
</evidence>
<dbReference type="PRINTS" id="PR00722">
    <property type="entry name" value="CHYMOTRYPSIN"/>
</dbReference>
<dbReference type="InterPro" id="IPR033116">
    <property type="entry name" value="TRYPSIN_SER"/>
</dbReference>
<dbReference type="InterPro" id="IPR001314">
    <property type="entry name" value="Peptidase_S1A"/>
</dbReference>
<protein>
    <submittedName>
        <fullName evidence="10">Ovochymase-2-like</fullName>
    </submittedName>
</protein>
<dbReference type="PROSITE" id="PS00135">
    <property type="entry name" value="TRYPSIN_SER"/>
    <property type="match status" value="1"/>
</dbReference>
<keyword evidence="11" id="KW-1185">Reference proteome</keyword>
<comment type="caution">
    <text evidence="5">Lacks conserved residue(s) required for the propagation of feature annotation.</text>
</comment>
<dbReference type="PANTHER" id="PTHR24251">
    <property type="entry name" value="OVOCHYMASE-RELATED"/>
    <property type="match status" value="1"/>
</dbReference>
<feature type="domain" description="CUB" evidence="8">
    <location>
        <begin position="990"/>
        <end position="1104"/>
    </location>
</feature>
<evidence type="ECO:0000256" key="4">
    <source>
        <dbReference type="ARBA" id="ARBA00023157"/>
    </source>
</evidence>
<dbReference type="FunFam" id="2.40.10.10:FF:000165">
    <property type="entry name" value="Trypsin-like serine protease"/>
    <property type="match status" value="1"/>
</dbReference>
<dbReference type="EMBL" id="OW240917">
    <property type="protein sequence ID" value="CAH2301357.1"/>
    <property type="molecule type" value="Genomic_DNA"/>
</dbReference>
<dbReference type="InterPro" id="IPR001254">
    <property type="entry name" value="Trypsin_dom"/>
</dbReference>
<gene>
    <name evidence="10" type="ORF">PECUL_23A054210</name>
</gene>
<feature type="domain" description="CUB" evidence="8">
    <location>
        <begin position="450"/>
        <end position="565"/>
    </location>
</feature>
<keyword evidence="3 6" id="KW-0378">Hydrolase</keyword>
<feature type="compositionally biased region" description="Low complexity" evidence="7">
    <location>
        <begin position="304"/>
        <end position="323"/>
    </location>
</feature>
<keyword evidence="4 5" id="KW-1015">Disulfide bond</keyword>
<keyword evidence="2" id="KW-0677">Repeat</keyword>
<evidence type="ECO:0000259" key="9">
    <source>
        <dbReference type="PROSITE" id="PS50240"/>
    </source>
</evidence>
<evidence type="ECO:0000313" key="10">
    <source>
        <dbReference type="EMBL" id="CAH2301357.1"/>
    </source>
</evidence>
<accession>A0AAD1SJB8</accession>
<reference evidence="10" key="1">
    <citation type="submission" date="2022-03" db="EMBL/GenBank/DDBJ databases">
        <authorList>
            <person name="Alioto T."/>
            <person name="Alioto T."/>
            <person name="Gomez Garrido J."/>
        </authorList>
    </citation>
    <scope>NUCLEOTIDE SEQUENCE</scope>
</reference>
<dbReference type="CDD" id="cd00041">
    <property type="entry name" value="CUB"/>
    <property type="match status" value="6"/>
</dbReference>
<keyword evidence="6" id="KW-0720">Serine protease</keyword>
<proteinExistence type="predicted"/>
<feature type="domain" description="CUB" evidence="8">
    <location>
        <begin position="329"/>
        <end position="439"/>
    </location>
</feature>
<name>A0AAD1SJB8_PELCU</name>
<evidence type="ECO:0000256" key="6">
    <source>
        <dbReference type="RuleBase" id="RU363034"/>
    </source>
</evidence>
<organism evidence="10 11">
    <name type="scientific">Pelobates cultripes</name>
    <name type="common">Western spadefoot toad</name>
    <dbReference type="NCBI Taxonomy" id="61616"/>
    <lineage>
        <taxon>Eukaryota</taxon>
        <taxon>Metazoa</taxon>
        <taxon>Chordata</taxon>
        <taxon>Craniata</taxon>
        <taxon>Vertebrata</taxon>
        <taxon>Euteleostomi</taxon>
        <taxon>Amphibia</taxon>
        <taxon>Batrachia</taxon>
        <taxon>Anura</taxon>
        <taxon>Pelobatoidea</taxon>
        <taxon>Pelobatidae</taxon>
        <taxon>Pelobates</taxon>
    </lineage>
</organism>
<dbReference type="SUPFAM" id="SSF49854">
    <property type="entry name" value="Spermadhesin, CUB domain"/>
    <property type="match status" value="6"/>
</dbReference>
<dbReference type="InterPro" id="IPR043504">
    <property type="entry name" value="Peptidase_S1_PA_chymotrypsin"/>
</dbReference>
<evidence type="ECO:0000256" key="3">
    <source>
        <dbReference type="ARBA" id="ARBA00022801"/>
    </source>
</evidence>
<sequence length="1281" mass="141624">MEARQQLKQTCEPITAKSLTQQSSTHRTTSQAKLPCTPLISNKPAHRSGWRQREGTKLIATKHLHQHAQKIYIPAHKVLMQPQDLHAVCSTRPSTYKVDNKKVIHLWFVEFHVVASSQCSEDHVTVGDDIGTIGTFCGHTTPKPLVSVGNKLTVSFISKSKSTEKGFEAKYEAIDASRTAEIMGGGGHLQNEEGEFSTPASTRSTYANNALYQWRLSVGSNQRIMLTFTSFDLEPEGPAGCKDVVEVYDGDTKGSQKIGHFCGNKIPSPVYSTGNILMVRFKSDSEGTGMGFHAKYSAFTGQVTPTTTPTTTRTTTPTTQTPPYIDSGCDSNALQNGRKGILHSKNYPDSYPPNLICTWNITVQQGFLIKLTFTELAMDGDMGTCNDKLDVSDRADIIGSYCGNLKPPVIISSSNQLFLHFSTDGTRTDMGFEVQWEQVYPEDIEEIQSCGGYSNEESGFITSPMWPSSYAANSLCLWHIEVPSGKMVTLKFTEFDVEEADFSTGLCYDHLAIYEETTGNVVKKGPYCGTNLPETFTSQGNILTLRFFSDLFTQGNGFRIFWSTNPLTTPPTDAPPLPNPWDDIPIEWPSKCGQPTNPPQIKSRIVNGESATPHTWPWQVSMQVWPSSRNETIFFHTCGGTLIHKNWVLTAAHCFINYADELFRWRMCLGKHNLTIVEPTEQCFKILGIYRHEKFLYPNIPVEYDIALVRLDGEVTASASIDFACLPPKDQVLSQSYRCHATGWGDETGNSLAPKAAEALNQVALPVIPYEICKTPQYWWFQMRDTMICAGYDLPDELKSVCQGDSGGPLACQSLQDSSTWEVHGVTSFGVVGCIMDKKPSVFTRTSAYIDWLHQTMKKYLFDNNVSRCGSAKILQDKKGTFTSMRFPLTYTNDASCSWNIIAPADKVIHLHFNNFLIEDSTGCLNDKLSISDELGILGSHCGSYTPSDLVSYSNSLSVNFISNNRVVDTGFSATWEFVDPAAIPGIALCGGNYDSDNGDFMSPNYPNGSYVNSHVCTWKIAVQAGKQLQIAFTDFSLQAAVAGVCPDYVEVFDGDKASAPVLGRFCGFSVPSPVKTTGNTAVIKFITNHDVTRVGFHGYWTTNLTNILDLPPSPAKPWSDVSIDWPASCDPINPSSETIRSESPVLLQSQVHLSIQSRARPIVPFQHKCVGTLINTQWVLLSAHCIQSIQRADNLRVCSESTSSQRCHEVDAIIRHENFVYSLTDDHSHDIALLHLPKHVSDIQPTCLPAAENFLPPTEQCYWAGWMAGTGTCGTLNIIR</sequence>
<dbReference type="PROSITE" id="PS00134">
    <property type="entry name" value="TRYPSIN_HIS"/>
    <property type="match status" value="1"/>
</dbReference>
<feature type="domain" description="Peptidase S1" evidence="9">
    <location>
        <begin position="605"/>
        <end position="858"/>
    </location>
</feature>
<evidence type="ECO:0000256" key="7">
    <source>
        <dbReference type="SAM" id="MobiDB-lite"/>
    </source>
</evidence>
<dbReference type="PROSITE" id="PS01180">
    <property type="entry name" value="CUB"/>
    <property type="match status" value="6"/>
</dbReference>
<dbReference type="FunFam" id="2.60.120.290:FF:000005">
    <property type="entry name" value="Procollagen C-endopeptidase enhancer 1"/>
    <property type="match status" value="2"/>
</dbReference>
<dbReference type="InterPro" id="IPR018114">
    <property type="entry name" value="TRYPSIN_HIS"/>
</dbReference>